<dbReference type="EMBL" id="AP027151">
    <property type="protein sequence ID" value="BDV43935.1"/>
    <property type="molecule type" value="Genomic_DNA"/>
</dbReference>
<evidence type="ECO:0000256" key="5">
    <source>
        <dbReference type="SAM" id="Phobius"/>
    </source>
</evidence>
<evidence type="ECO:0000313" key="7">
    <source>
        <dbReference type="EMBL" id="BDV43935.1"/>
    </source>
</evidence>
<evidence type="ECO:0000256" key="1">
    <source>
        <dbReference type="ARBA" id="ARBA00004370"/>
    </source>
</evidence>
<sequence length="146" mass="15833">MNILATICRLAVAFWVGGVAIFTFVLTPTIFRTETRDVAGRIVGYLFPGYFRWGVACGAVALLTLLAVRGRNWIPAVALLVVMLAATLFQAFYIEPRAAALKAQIPSFETTPKDHPLRQQFSRLHAVSAVCNLAVFGGGVVLVVLL</sequence>
<protein>
    <submittedName>
        <fullName evidence="7">Membrane protein</fullName>
    </submittedName>
</protein>
<dbReference type="Proteomes" id="UP001317705">
    <property type="component" value="Chromosome"/>
</dbReference>
<keyword evidence="2 5" id="KW-0812">Transmembrane</keyword>
<feature type="transmembrane region" description="Helical" evidence="5">
    <location>
        <begin position="12"/>
        <end position="31"/>
    </location>
</feature>
<keyword evidence="4 5" id="KW-0472">Membrane</keyword>
<name>A0ABM8ENZ0_9BACT</name>
<gene>
    <name evidence="7" type="ORF">GURASL_28580</name>
</gene>
<dbReference type="Pfam" id="PF13664">
    <property type="entry name" value="DUF4149"/>
    <property type="match status" value="1"/>
</dbReference>
<comment type="subcellular location">
    <subcellularLocation>
        <location evidence="1">Membrane</location>
    </subcellularLocation>
</comment>
<dbReference type="RefSeq" id="WP_282000052.1">
    <property type="nucleotide sequence ID" value="NZ_AP027151.1"/>
</dbReference>
<feature type="transmembrane region" description="Helical" evidence="5">
    <location>
        <begin position="43"/>
        <end position="67"/>
    </location>
</feature>
<feature type="transmembrane region" description="Helical" evidence="5">
    <location>
        <begin position="73"/>
        <end position="94"/>
    </location>
</feature>
<keyword evidence="8" id="KW-1185">Reference proteome</keyword>
<proteinExistence type="predicted"/>
<evidence type="ECO:0000313" key="8">
    <source>
        <dbReference type="Proteomes" id="UP001317705"/>
    </source>
</evidence>
<evidence type="ECO:0000259" key="6">
    <source>
        <dbReference type="Pfam" id="PF13664"/>
    </source>
</evidence>
<feature type="transmembrane region" description="Helical" evidence="5">
    <location>
        <begin position="124"/>
        <end position="145"/>
    </location>
</feature>
<organism evidence="7 8">
    <name type="scientific">Geotalea uraniireducens</name>
    <dbReference type="NCBI Taxonomy" id="351604"/>
    <lineage>
        <taxon>Bacteria</taxon>
        <taxon>Pseudomonadati</taxon>
        <taxon>Thermodesulfobacteriota</taxon>
        <taxon>Desulfuromonadia</taxon>
        <taxon>Geobacterales</taxon>
        <taxon>Geobacteraceae</taxon>
        <taxon>Geotalea</taxon>
    </lineage>
</organism>
<dbReference type="InterPro" id="IPR025423">
    <property type="entry name" value="TMEM205-like"/>
</dbReference>
<feature type="domain" description="TMEM205-like" evidence="6">
    <location>
        <begin position="10"/>
        <end position="105"/>
    </location>
</feature>
<accession>A0ABM8ENZ0</accession>
<reference evidence="7 8" key="1">
    <citation type="submission" date="2022-12" db="EMBL/GenBank/DDBJ databases">
        <title>Polyphasic characterization of Geotalea uranireducens NIT-SL11 newly isolated from a complex of sewage sludge and microbially reduced graphene oxide.</title>
        <authorList>
            <person name="Xie L."/>
            <person name="Yoshida N."/>
            <person name="Meng L."/>
        </authorList>
    </citation>
    <scope>NUCLEOTIDE SEQUENCE [LARGE SCALE GENOMIC DNA]</scope>
    <source>
        <strain evidence="7 8">NIT-SL11</strain>
    </source>
</reference>
<keyword evidence="3 5" id="KW-1133">Transmembrane helix</keyword>
<evidence type="ECO:0000256" key="4">
    <source>
        <dbReference type="ARBA" id="ARBA00023136"/>
    </source>
</evidence>
<evidence type="ECO:0000256" key="2">
    <source>
        <dbReference type="ARBA" id="ARBA00022692"/>
    </source>
</evidence>
<evidence type="ECO:0000256" key="3">
    <source>
        <dbReference type="ARBA" id="ARBA00022989"/>
    </source>
</evidence>